<protein>
    <submittedName>
        <fullName evidence="1">Uncharacterized protein</fullName>
    </submittedName>
</protein>
<dbReference type="RefSeq" id="WP_044141444.1">
    <property type="nucleotide sequence ID" value="NZ_JXCL01000038.1"/>
</dbReference>
<proteinExistence type="predicted"/>
<dbReference type="EMBL" id="JXCL01000038">
    <property type="protein sequence ID" value="KIL13548.1"/>
    <property type="molecule type" value="Genomic_DNA"/>
</dbReference>
<evidence type="ECO:0000313" key="1">
    <source>
        <dbReference type="EMBL" id="KIL13548.1"/>
    </source>
</evidence>
<name>A0AB34QRB9_BACPU</name>
<reference evidence="1 2" key="1">
    <citation type="submission" date="2014-12" db="EMBL/GenBank/DDBJ databases">
        <title>Draft Genome Sequences of Five Spore-Forming Food Isolates of Bacillus pumilus.</title>
        <authorList>
            <person name="de Jong A."/>
            <person name="van Heel A.J."/>
            <person name="Montalban-Lopez M."/>
            <person name="Krawczyk A.O."/>
            <person name="Berendsen E.M."/>
            <person name="Wells-Bennik M."/>
            <person name="Kuipers O.P."/>
        </authorList>
    </citation>
    <scope>NUCLEOTIDE SEQUENCE [LARGE SCALE GENOMIC DNA]</scope>
    <source>
        <strain evidence="1 2">B4127</strain>
    </source>
</reference>
<comment type="caution">
    <text evidence="1">The sequence shown here is derived from an EMBL/GenBank/DDBJ whole genome shotgun (WGS) entry which is preliminary data.</text>
</comment>
<organism evidence="1 2">
    <name type="scientific">Bacillus pumilus</name>
    <name type="common">Bacillus mesentericus</name>
    <dbReference type="NCBI Taxonomy" id="1408"/>
    <lineage>
        <taxon>Bacteria</taxon>
        <taxon>Bacillati</taxon>
        <taxon>Bacillota</taxon>
        <taxon>Bacilli</taxon>
        <taxon>Bacillales</taxon>
        <taxon>Bacillaceae</taxon>
        <taxon>Bacillus</taxon>
    </lineage>
</organism>
<dbReference type="Proteomes" id="UP000031978">
    <property type="component" value="Unassembled WGS sequence"/>
</dbReference>
<evidence type="ECO:0000313" key="2">
    <source>
        <dbReference type="Proteomes" id="UP000031978"/>
    </source>
</evidence>
<accession>A0AB34QRB9</accession>
<gene>
    <name evidence="1" type="ORF">B4127_0560</name>
</gene>
<dbReference type="AlphaFoldDB" id="A0AB34QRB9"/>
<sequence length="119" mass="14117">MEQEKLNILNEQHETIGVADRSDIHAQGLWHVYLYVHPEEQMNIQLQKEEVAGLYRAKLMDAQQLFTRKCDNMQQEVFEVDEAGERRKESKVVCVQDFVPHEPAYYQHLFQAINQFLLQ</sequence>